<evidence type="ECO:0000256" key="1">
    <source>
        <dbReference type="SAM" id="Phobius"/>
    </source>
</evidence>
<protein>
    <submittedName>
        <fullName evidence="2">Uncharacterized protein</fullName>
    </submittedName>
</protein>
<keyword evidence="1" id="KW-0472">Membrane</keyword>
<accession>A0A2N7X9R2</accession>
<keyword evidence="3" id="KW-1185">Reference proteome</keyword>
<reference evidence="2 3" key="1">
    <citation type="submission" date="2018-01" db="EMBL/GenBank/DDBJ databases">
        <title>Whole genome analyses suggest that Burkholderia sensu lato contains two further novel genera in the rhizoxinica-symbiotica group Mycetohabitans gen. nov., and Trinickia gen. nov.: implications for the evolution of diazotrophy and nodulation in the Burkholderiaceae.</title>
        <authorList>
            <person name="Estrada-de los Santos P."/>
            <person name="Palmer M."/>
            <person name="Chavez-Ramirez B."/>
            <person name="Beukes C."/>
            <person name="Steenkamp E.T."/>
            <person name="Hirsch A.M."/>
            <person name="Manyaka P."/>
            <person name="Maluk M."/>
            <person name="Lafos M."/>
            <person name="Crook M."/>
            <person name="Gross E."/>
            <person name="Simon M.F."/>
            <person name="Bueno dos Reis Junior F."/>
            <person name="Poole P.S."/>
            <person name="Venter S.N."/>
            <person name="James E.K."/>
        </authorList>
    </citation>
    <scope>NUCLEOTIDE SEQUENCE [LARGE SCALE GENOMIC DNA]</scope>
    <source>
        <strain evidence="2 3">JPY 581</strain>
    </source>
</reference>
<proteinExistence type="predicted"/>
<dbReference type="AlphaFoldDB" id="A0A2N7X9R2"/>
<name>A0A2N7X9R2_9BURK</name>
<sequence>MDFGPLWQAATALVAAGAVYGAIRADLKAIHQKQRDQDSRVDRVEDRLNRHIEQGVTHGNAT</sequence>
<dbReference type="Proteomes" id="UP000235777">
    <property type="component" value="Unassembled WGS sequence"/>
</dbReference>
<keyword evidence="1" id="KW-1133">Transmembrane helix</keyword>
<dbReference type="RefSeq" id="WP_018439619.1">
    <property type="nucleotide sequence ID" value="NZ_KB890165.1"/>
</dbReference>
<evidence type="ECO:0000313" key="3">
    <source>
        <dbReference type="Proteomes" id="UP000235777"/>
    </source>
</evidence>
<evidence type="ECO:0000313" key="2">
    <source>
        <dbReference type="EMBL" id="PMS38468.1"/>
    </source>
</evidence>
<organism evidence="2 3">
    <name type="scientific">Trinickia symbiotica</name>
    <dbReference type="NCBI Taxonomy" id="863227"/>
    <lineage>
        <taxon>Bacteria</taxon>
        <taxon>Pseudomonadati</taxon>
        <taxon>Pseudomonadota</taxon>
        <taxon>Betaproteobacteria</taxon>
        <taxon>Burkholderiales</taxon>
        <taxon>Burkholderiaceae</taxon>
        <taxon>Trinickia</taxon>
    </lineage>
</organism>
<gene>
    <name evidence="2" type="ORF">C0Z20_00860</name>
</gene>
<feature type="transmembrane region" description="Helical" evidence="1">
    <location>
        <begin position="6"/>
        <end position="23"/>
    </location>
</feature>
<dbReference type="STRING" id="863227.GCA_000373005_01088"/>
<comment type="caution">
    <text evidence="2">The sequence shown here is derived from an EMBL/GenBank/DDBJ whole genome shotgun (WGS) entry which is preliminary data.</text>
</comment>
<keyword evidence="1" id="KW-0812">Transmembrane</keyword>
<dbReference type="EMBL" id="PNYC01000001">
    <property type="protein sequence ID" value="PMS38468.1"/>
    <property type="molecule type" value="Genomic_DNA"/>
</dbReference>